<accession>A0A4P1QY14</accession>
<dbReference type="GO" id="GO:2000022">
    <property type="term" value="P:regulation of jasmonic acid mediated signaling pathway"/>
    <property type="evidence" value="ECO:0007669"/>
    <property type="project" value="UniProtKB-UniRule"/>
</dbReference>
<evidence type="ECO:0000313" key="5">
    <source>
        <dbReference type="EMBL" id="OIV97345.1"/>
    </source>
</evidence>
<dbReference type="InterPro" id="IPR010399">
    <property type="entry name" value="Tify_dom"/>
</dbReference>
<dbReference type="PANTHER" id="PTHR33077:SF133">
    <property type="entry name" value="PROTEIN TIFY"/>
    <property type="match status" value="1"/>
</dbReference>
<name>A0A4P1QY14_LUPAN</name>
<keyword evidence="2" id="KW-1184">Jasmonic acid signaling pathway</keyword>
<sequence length="287" mass="31380">MSSSSEYSEFSGQKPVKSPEKTSFSHTCSLLSQYMKEKGSFGDLTIEMTCNKEQIDLVVVVVVAESVSFTESPETSCQSATTMNLFPTKENNIAPKNLTALDLLSPQAAFRPHLPAEEIPTLTNSSVIKPVSKGSKPAQLTIFYAGQVIAFDDVPADKANEIMSFASKGISQSQNYSVQTYTRSQPSFPHNLVRTSADSIAPNVNIIPSTRANSILQHPQPSSRPVVCDLPIARNASLHRFLEKRKDRIAAKAPYQVTNHIEATNKPIESKSWLGLGAKSSQSYEQL</sequence>
<organism evidence="5 6">
    <name type="scientific">Lupinus angustifolius</name>
    <name type="common">Narrow-leaved blue lupine</name>
    <dbReference type="NCBI Taxonomy" id="3871"/>
    <lineage>
        <taxon>Eukaryota</taxon>
        <taxon>Viridiplantae</taxon>
        <taxon>Streptophyta</taxon>
        <taxon>Embryophyta</taxon>
        <taxon>Tracheophyta</taxon>
        <taxon>Spermatophyta</taxon>
        <taxon>Magnoliopsida</taxon>
        <taxon>eudicotyledons</taxon>
        <taxon>Gunneridae</taxon>
        <taxon>Pentapetalae</taxon>
        <taxon>rosids</taxon>
        <taxon>fabids</taxon>
        <taxon>Fabales</taxon>
        <taxon>Fabaceae</taxon>
        <taxon>Papilionoideae</taxon>
        <taxon>50 kb inversion clade</taxon>
        <taxon>genistoids sensu lato</taxon>
        <taxon>core genistoids</taxon>
        <taxon>Genisteae</taxon>
        <taxon>Lupinus</taxon>
    </lineage>
</organism>
<evidence type="ECO:0000256" key="3">
    <source>
        <dbReference type="SAM" id="MobiDB-lite"/>
    </source>
</evidence>
<dbReference type="Pfam" id="PF06200">
    <property type="entry name" value="tify"/>
    <property type="match status" value="1"/>
</dbReference>
<gene>
    <name evidence="5" type="ORF">TanjilG_07097</name>
</gene>
<comment type="function">
    <text evidence="2">Repressor of jasmonate responses.</text>
</comment>
<evidence type="ECO:0000259" key="4">
    <source>
        <dbReference type="PROSITE" id="PS51320"/>
    </source>
</evidence>
<comment type="domain">
    <text evidence="2">The jas domain is required for interaction with COI1.</text>
</comment>
<protein>
    <recommendedName>
        <fullName evidence="2">Protein TIFY</fullName>
    </recommendedName>
    <alternativeName>
        <fullName evidence="2">Jasmonate ZIM domain-containing protein</fullName>
    </alternativeName>
</protein>
<dbReference type="SMART" id="SM00979">
    <property type="entry name" value="TIFY"/>
    <property type="match status" value="1"/>
</dbReference>
<reference evidence="5 6" key="1">
    <citation type="journal article" date="2017" name="Plant Biotechnol. J.">
        <title>A comprehensive draft genome sequence for lupin (Lupinus angustifolius), an emerging health food: insights into plant-microbe interactions and legume evolution.</title>
        <authorList>
            <person name="Hane J.K."/>
            <person name="Ming Y."/>
            <person name="Kamphuis L.G."/>
            <person name="Nelson M.N."/>
            <person name="Garg G."/>
            <person name="Atkins C.A."/>
            <person name="Bayer P.E."/>
            <person name="Bravo A."/>
            <person name="Bringans S."/>
            <person name="Cannon S."/>
            <person name="Edwards D."/>
            <person name="Foley R."/>
            <person name="Gao L.L."/>
            <person name="Harrison M.J."/>
            <person name="Huang W."/>
            <person name="Hurgobin B."/>
            <person name="Li S."/>
            <person name="Liu C.W."/>
            <person name="McGrath A."/>
            <person name="Morahan G."/>
            <person name="Murray J."/>
            <person name="Weller J."/>
            <person name="Jian J."/>
            <person name="Singh K.B."/>
        </authorList>
    </citation>
    <scope>NUCLEOTIDE SEQUENCE [LARGE SCALE GENOMIC DNA]</scope>
    <source>
        <strain evidence="6">cv. Tanjil</strain>
        <tissue evidence="5">Whole plant</tissue>
    </source>
</reference>
<dbReference type="GO" id="GO:0005634">
    <property type="term" value="C:nucleus"/>
    <property type="evidence" value="ECO:0007669"/>
    <property type="project" value="UniProtKB-SubCell"/>
</dbReference>
<dbReference type="GO" id="GO:0031347">
    <property type="term" value="P:regulation of defense response"/>
    <property type="evidence" value="ECO:0007669"/>
    <property type="project" value="UniProtKB-UniRule"/>
</dbReference>
<feature type="domain" description="Tify" evidence="4">
    <location>
        <begin position="133"/>
        <end position="168"/>
    </location>
</feature>
<evidence type="ECO:0000313" key="6">
    <source>
        <dbReference type="Proteomes" id="UP000188354"/>
    </source>
</evidence>
<dbReference type="EMBL" id="CM007375">
    <property type="protein sequence ID" value="OIV97345.1"/>
    <property type="molecule type" value="Genomic_DNA"/>
</dbReference>
<dbReference type="AlphaFoldDB" id="A0A4P1QY14"/>
<feature type="compositionally biased region" description="Low complexity" evidence="3">
    <location>
        <begin position="1"/>
        <end position="11"/>
    </location>
</feature>
<dbReference type="InterPro" id="IPR018467">
    <property type="entry name" value="CCT_CS"/>
</dbReference>
<keyword evidence="2" id="KW-0539">Nucleus</keyword>
<dbReference type="PANTHER" id="PTHR33077">
    <property type="entry name" value="PROTEIN TIFY 4A-RELATED-RELATED"/>
    <property type="match status" value="1"/>
</dbReference>
<dbReference type="PROSITE" id="PS51320">
    <property type="entry name" value="TIFY"/>
    <property type="match status" value="1"/>
</dbReference>
<evidence type="ECO:0000256" key="2">
    <source>
        <dbReference type="RuleBase" id="RU369065"/>
    </source>
</evidence>
<dbReference type="Pfam" id="PF09425">
    <property type="entry name" value="Jas_motif"/>
    <property type="match status" value="1"/>
</dbReference>
<dbReference type="STRING" id="3871.A0A4P1QY14"/>
<dbReference type="Gramene" id="OIV97345">
    <property type="protein sequence ID" value="OIV97345"/>
    <property type="gene ID" value="TanjilG_07097"/>
</dbReference>
<comment type="similarity">
    <text evidence="1 2">Belongs to the TIFY/JAZ family.</text>
</comment>
<feature type="region of interest" description="Disordered" evidence="3">
    <location>
        <begin position="1"/>
        <end position="22"/>
    </location>
</feature>
<dbReference type="InterPro" id="IPR040390">
    <property type="entry name" value="TIFY/JAZ"/>
</dbReference>
<dbReference type="Proteomes" id="UP000188354">
    <property type="component" value="Chromosome LG15"/>
</dbReference>
<keyword evidence="6" id="KW-1185">Reference proteome</keyword>
<comment type="subcellular location">
    <subcellularLocation>
        <location evidence="2">Nucleus</location>
    </subcellularLocation>
</comment>
<evidence type="ECO:0000256" key="1">
    <source>
        <dbReference type="ARBA" id="ARBA00008614"/>
    </source>
</evidence>
<proteinExistence type="inferred from homology"/>
<dbReference type="GO" id="GO:0009611">
    <property type="term" value="P:response to wounding"/>
    <property type="evidence" value="ECO:0007669"/>
    <property type="project" value="UniProtKB-UniRule"/>
</dbReference>